<evidence type="ECO:0000313" key="1">
    <source>
        <dbReference type="EMBL" id="CUS53638.1"/>
    </source>
</evidence>
<organism evidence="1">
    <name type="scientific">hydrothermal vent metagenome</name>
    <dbReference type="NCBI Taxonomy" id="652676"/>
    <lineage>
        <taxon>unclassified sequences</taxon>
        <taxon>metagenomes</taxon>
        <taxon>ecological metagenomes</taxon>
    </lineage>
</organism>
<sequence>MDTSNTYPGFVNHFLIAMPELRDPNFNRTVTLICQHDENGALGVVINRPLDHLTLKDVFNQLDLSTLTSESTAKSPVYYGGPVQQELGLVLHEGVGDWGSTLVIGDNLGLTSSRDVLESLSRSDGPSHSLMTLGYAGWGKGQLEQEMQENAWLSVEADCEILFSVPAQQRWTAAASKIGIDMNQLAPGVGHA</sequence>
<dbReference type="PANTHER" id="PTHR30327">
    <property type="entry name" value="UNCHARACTERIZED PROTEIN YQGE"/>
    <property type="match status" value="1"/>
</dbReference>
<dbReference type="Gene3D" id="3.40.1740.10">
    <property type="entry name" value="VC0467-like"/>
    <property type="match status" value="1"/>
</dbReference>
<protein>
    <submittedName>
        <fullName evidence="1">UPF0301 protein YqgE</fullName>
    </submittedName>
</protein>
<dbReference type="PANTHER" id="PTHR30327:SF1">
    <property type="entry name" value="UPF0301 PROTEIN YQGE"/>
    <property type="match status" value="1"/>
</dbReference>
<gene>
    <name evidence="1" type="ORF">MGWOODY_XGa1532</name>
</gene>
<name>A0A160TV14_9ZZZZ</name>
<dbReference type="SUPFAM" id="SSF143456">
    <property type="entry name" value="VC0467-like"/>
    <property type="match status" value="1"/>
</dbReference>
<dbReference type="GO" id="GO:0005829">
    <property type="term" value="C:cytosol"/>
    <property type="evidence" value="ECO:0007669"/>
    <property type="project" value="TreeGrafter"/>
</dbReference>
<dbReference type="HAMAP" id="MF_00758">
    <property type="entry name" value="UPF0301"/>
    <property type="match status" value="1"/>
</dbReference>
<dbReference type="EMBL" id="CZRL01000097">
    <property type="protein sequence ID" value="CUS53638.1"/>
    <property type="molecule type" value="Genomic_DNA"/>
</dbReference>
<dbReference type="InterPro" id="IPR003774">
    <property type="entry name" value="AlgH-like"/>
</dbReference>
<dbReference type="Pfam" id="PF02622">
    <property type="entry name" value="DUF179"/>
    <property type="match status" value="1"/>
</dbReference>
<reference evidence="1" key="1">
    <citation type="submission" date="2015-10" db="EMBL/GenBank/DDBJ databases">
        <authorList>
            <person name="Gilbert D.G."/>
        </authorList>
    </citation>
    <scope>NUCLEOTIDE SEQUENCE</scope>
</reference>
<dbReference type="NCBIfam" id="NF001266">
    <property type="entry name" value="PRK00228.1-1"/>
    <property type="match status" value="1"/>
</dbReference>
<proteinExistence type="inferred from homology"/>
<accession>A0A160TV14</accession>
<dbReference type="AlphaFoldDB" id="A0A160TV14"/>